<dbReference type="EMBL" id="DSKY01000022">
    <property type="protein sequence ID" value="HDY60002.1"/>
    <property type="molecule type" value="Genomic_DNA"/>
</dbReference>
<dbReference type="InterPro" id="IPR026870">
    <property type="entry name" value="Zinc_ribbon_dom"/>
</dbReference>
<dbReference type="InterPro" id="IPR013229">
    <property type="entry name" value="PEGA"/>
</dbReference>
<protein>
    <submittedName>
        <fullName evidence="7">PEGA domain-containing protein</fullName>
    </submittedName>
</protein>
<dbReference type="Pfam" id="PF13240">
    <property type="entry name" value="Zn_Ribbon_1"/>
    <property type="match status" value="1"/>
</dbReference>
<dbReference type="Gene3D" id="1.25.40.10">
    <property type="entry name" value="Tetratricopeptide repeat domain"/>
    <property type="match status" value="1"/>
</dbReference>
<dbReference type="Pfam" id="PF08308">
    <property type="entry name" value="PEGA"/>
    <property type="match status" value="1"/>
</dbReference>
<feature type="repeat" description="TPR" evidence="3">
    <location>
        <begin position="91"/>
        <end position="124"/>
    </location>
</feature>
<comment type="caution">
    <text evidence="7">The sequence shown here is derived from an EMBL/GenBank/DDBJ whole genome shotgun (WGS) entry which is preliminary data.</text>
</comment>
<keyword evidence="4" id="KW-0812">Transmembrane</keyword>
<feature type="repeat" description="TPR" evidence="3">
    <location>
        <begin position="227"/>
        <end position="260"/>
    </location>
</feature>
<evidence type="ECO:0000256" key="3">
    <source>
        <dbReference type="PROSITE-ProRule" id="PRU00339"/>
    </source>
</evidence>
<evidence type="ECO:0000259" key="6">
    <source>
        <dbReference type="Pfam" id="PF13240"/>
    </source>
</evidence>
<sequence>MLKRMVGMNNCPHCGAPIKENYKLCNACGTILVTLSTETTAHINLLRKEIESDPKDVKLRIELGSLYHKNGLLLEALDEYKIAIGIDPNDFDAHSKSALIYLKINDLINAESAFRSALHIKPDSEESLIGLFRVYYLQNKIFEAIVLGEKVLKLKPDNVEFHMLMKNLYRQKGVKEKTFMELQKLEQLVPDNEQVIREIVQYFTDQNDMEGLVRYYQKMEGLKMEDTKLGLTIGKHYYENGNYDKAIQMFNRLLAKDKISDEMRTMLQIYLIFASFDKGDITGTESFISKIKEPFDKIDEPSRKKLALILSKIGTEKINNKRKREAISFFEKAVKCDPDKQYQEILNKTKTEISSAQRNFIRKALFITGSAVAVFIIVILLWNLTRNKIIINVEPPEDLTNLIDGKRIQMVNKKSGVYESPKLFIGSHRVDIAKQGYEKWQAKVNLGFGKNTVVNASLVPIYGLFQINSQPESADVYLNGLFVGKTPYISERIQAVLHKIELKIPGYQIYTTSINLRKDETLDLGIITLKNLACDWKGKIGEDGISYNASFKMTVNQKNGQIKIKYFHQPKDEMTYTGEINGIISNNDFLADGYINCRERNVFYWTTTKKRVILRGKISDDWERIEGKHYAEGLGEKDWWAKREK</sequence>
<feature type="domain" description="Zinc-ribbon" evidence="6">
    <location>
        <begin position="11"/>
        <end position="31"/>
    </location>
</feature>
<accession>A0A7V1EIY5</accession>
<dbReference type="AlphaFoldDB" id="A0A7V1EIY5"/>
<dbReference type="PANTHER" id="PTHR45586">
    <property type="entry name" value="TPR REPEAT-CONTAINING PROTEIN PA4667"/>
    <property type="match status" value="1"/>
</dbReference>
<gene>
    <name evidence="7" type="ORF">ENP86_10745</name>
</gene>
<evidence type="ECO:0000256" key="2">
    <source>
        <dbReference type="ARBA" id="ARBA00022803"/>
    </source>
</evidence>
<dbReference type="PANTHER" id="PTHR45586:SF1">
    <property type="entry name" value="LIPOPOLYSACCHARIDE ASSEMBLY PROTEIN B"/>
    <property type="match status" value="1"/>
</dbReference>
<keyword evidence="4" id="KW-1133">Transmembrane helix</keyword>
<reference evidence="7" key="1">
    <citation type="journal article" date="2020" name="mSystems">
        <title>Genome- and Community-Level Interaction Insights into Carbon Utilization and Element Cycling Functions of Hydrothermarchaeota in Hydrothermal Sediment.</title>
        <authorList>
            <person name="Zhou Z."/>
            <person name="Liu Y."/>
            <person name="Xu W."/>
            <person name="Pan J."/>
            <person name="Luo Z.H."/>
            <person name="Li M."/>
        </authorList>
    </citation>
    <scope>NUCLEOTIDE SEQUENCE [LARGE SCALE GENOMIC DNA]</scope>
    <source>
        <strain evidence="7">SpSt-258</strain>
    </source>
</reference>
<evidence type="ECO:0000256" key="4">
    <source>
        <dbReference type="SAM" id="Phobius"/>
    </source>
</evidence>
<feature type="repeat" description="TPR" evidence="3">
    <location>
        <begin position="57"/>
        <end position="90"/>
    </location>
</feature>
<dbReference type="SMART" id="SM00028">
    <property type="entry name" value="TPR"/>
    <property type="match status" value="5"/>
</dbReference>
<organism evidence="7">
    <name type="scientific">candidate division WOR-3 bacterium</name>
    <dbReference type="NCBI Taxonomy" id="2052148"/>
    <lineage>
        <taxon>Bacteria</taxon>
        <taxon>Bacteria division WOR-3</taxon>
    </lineage>
</organism>
<dbReference type="PROSITE" id="PS50005">
    <property type="entry name" value="TPR"/>
    <property type="match status" value="4"/>
</dbReference>
<keyword evidence="4" id="KW-0472">Membrane</keyword>
<dbReference type="SUPFAM" id="SSF48452">
    <property type="entry name" value="TPR-like"/>
    <property type="match status" value="2"/>
</dbReference>
<name>A0A7V1EIY5_UNCW3</name>
<evidence type="ECO:0000259" key="5">
    <source>
        <dbReference type="Pfam" id="PF08308"/>
    </source>
</evidence>
<feature type="domain" description="PEGA" evidence="5">
    <location>
        <begin position="466"/>
        <end position="524"/>
    </location>
</feature>
<dbReference type="Pfam" id="PF13181">
    <property type="entry name" value="TPR_8"/>
    <property type="match status" value="1"/>
</dbReference>
<feature type="transmembrane region" description="Helical" evidence="4">
    <location>
        <begin position="364"/>
        <end position="384"/>
    </location>
</feature>
<keyword evidence="1" id="KW-0677">Repeat</keyword>
<dbReference type="InterPro" id="IPR011990">
    <property type="entry name" value="TPR-like_helical_dom_sf"/>
</dbReference>
<dbReference type="InterPro" id="IPR019734">
    <property type="entry name" value="TPR_rpt"/>
</dbReference>
<proteinExistence type="predicted"/>
<evidence type="ECO:0000256" key="1">
    <source>
        <dbReference type="ARBA" id="ARBA00022737"/>
    </source>
</evidence>
<keyword evidence="2 3" id="KW-0802">TPR repeat</keyword>
<dbReference type="InterPro" id="IPR051012">
    <property type="entry name" value="CellSynth/LPSAsmb/PSIAsmb"/>
</dbReference>
<evidence type="ECO:0000313" key="7">
    <source>
        <dbReference type="EMBL" id="HDY60002.1"/>
    </source>
</evidence>
<feature type="repeat" description="TPR" evidence="3">
    <location>
        <begin position="307"/>
        <end position="340"/>
    </location>
</feature>